<comment type="caution">
    <text evidence="1">The sequence shown here is derived from an EMBL/GenBank/DDBJ whole genome shotgun (WGS) entry which is preliminary data.</text>
</comment>
<protein>
    <submittedName>
        <fullName evidence="1">Uncharacterized protein</fullName>
    </submittedName>
</protein>
<sequence length="56" mass="6428">MSKYIVSSIGRTEYYCTVEAGSQKDAIEKVKNGSHHEVNTVETMPKYRQKYSAKKQ</sequence>
<evidence type="ECO:0000313" key="1">
    <source>
        <dbReference type="EMBL" id="KKK49002.1"/>
    </source>
</evidence>
<reference evidence="1" key="1">
    <citation type="journal article" date="2015" name="Nature">
        <title>Complex archaea that bridge the gap between prokaryotes and eukaryotes.</title>
        <authorList>
            <person name="Spang A."/>
            <person name="Saw J.H."/>
            <person name="Jorgensen S.L."/>
            <person name="Zaremba-Niedzwiedzka K."/>
            <person name="Martijn J."/>
            <person name="Lind A.E."/>
            <person name="van Eijk R."/>
            <person name="Schleper C."/>
            <person name="Guy L."/>
            <person name="Ettema T.J."/>
        </authorList>
    </citation>
    <scope>NUCLEOTIDE SEQUENCE</scope>
</reference>
<dbReference type="EMBL" id="LAZR01068775">
    <property type="protein sequence ID" value="KKK49002.1"/>
    <property type="molecule type" value="Genomic_DNA"/>
</dbReference>
<dbReference type="AlphaFoldDB" id="A0A0F8VXF3"/>
<organism evidence="1">
    <name type="scientific">marine sediment metagenome</name>
    <dbReference type="NCBI Taxonomy" id="412755"/>
    <lineage>
        <taxon>unclassified sequences</taxon>
        <taxon>metagenomes</taxon>
        <taxon>ecological metagenomes</taxon>
    </lineage>
</organism>
<gene>
    <name evidence="1" type="ORF">LCGC14_3139460</name>
</gene>
<name>A0A0F8VXF3_9ZZZZ</name>
<accession>A0A0F8VXF3</accession>
<proteinExistence type="predicted"/>